<dbReference type="GO" id="GO:0016747">
    <property type="term" value="F:acyltransferase activity, transferring groups other than amino-acyl groups"/>
    <property type="evidence" value="ECO:0007669"/>
    <property type="project" value="InterPro"/>
</dbReference>
<dbReference type="Pfam" id="PF13302">
    <property type="entry name" value="Acetyltransf_3"/>
    <property type="match status" value="1"/>
</dbReference>
<protein>
    <submittedName>
        <fullName evidence="2">GNAT family N-acetyltransferase</fullName>
    </submittedName>
</protein>
<dbReference type="AlphaFoldDB" id="A0A9E6UR04"/>
<reference evidence="2" key="1">
    <citation type="submission" date="2021-08" db="EMBL/GenBank/DDBJ databases">
        <authorList>
            <person name="Zhang H."/>
            <person name="Xu M."/>
            <person name="Yu Z."/>
            <person name="Yang L."/>
            <person name="Cai Y."/>
        </authorList>
    </citation>
    <scope>NUCLEOTIDE SEQUENCE</scope>
    <source>
        <strain evidence="2">CHL1</strain>
    </source>
</reference>
<dbReference type="EMBL" id="CP081869">
    <property type="protein sequence ID" value="QZO01715.1"/>
    <property type="molecule type" value="Genomic_DNA"/>
</dbReference>
<dbReference type="InterPro" id="IPR051531">
    <property type="entry name" value="N-acetyltransferase"/>
</dbReference>
<dbReference type="InterPro" id="IPR016181">
    <property type="entry name" value="Acyl_CoA_acyltransferase"/>
</dbReference>
<dbReference type="PROSITE" id="PS51186">
    <property type="entry name" value="GNAT"/>
    <property type="match status" value="1"/>
</dbReference>
<dbReference type="SUPFAM" id="SSF55729">
    <property type="entry name" value="Acyl-CoA N-acyltransferases (Nat)"/>
    <property type="match status" value="1"/>
</dbReference>
<dbReference type="Proteomes" id="UP000825701">
    <property type="component" value="Chromosome"/>
</dbReference>
<dbReference type="PANTHER" id="PTHR43792:SF1">
    <property type="entry name" value="N-ACETYLTRANSFERASE DOMAIN-CONTAINING PROTEIN"/>
    <property type="match status" value="1"/>
</dbReference>
<evidence type="ECO:0000313" key="2">
    <source>
        <dbReference type="EMBL" id="QZO01715.1"/>
    </source>
</evidence>
<sequence>MNILTTARLVLRSPSPHDFQDLHEHVLSDPVVMGRVFSGHALQLMQSREFFEANFDHDQSGKKLGMLVERGTGSLIGFAGLISCSALDQLDYELGFVLRREAWGHGYATEIGLGQLDHGFKTLGLPRILAQVYPSNAASISVITKIGMTLHSRVRSRERGERHVYMKTCNSL</sequence>
<evidence type="ECO:0000259" key="1">
    <source>
        <dbReference type="PROSITE" id="PS51186"/>
    </source>
</evidence>
<dbReference type="KEGG" id="cmet:K6K41_10240"/>
<evidence type="ECO:0000313" key="3">
    <source>
        <dbReference type="Proteomes" id="UP000825701"/>
    </source>
</evidence>
<proteinExistence type="predicted"/>
<keyword evidence="3" id="KW-1185">Reference proteome</keyword>
<dbReference type="Gene3D" id="3.40.630.30">
    <property type="match status" value="1"/>
</dbReference>
<organism evidence="2 3">
    <name type="scientific">Chenggangzhangella methanolivorans</name>
    <dbReference type="NCBI Taxonomy" id="1437009"/>
    <lineage>
        <taxon>Bacteria</taxon>
        <taxon>Pseudomonadati</taxon>
        <taxon>Pseudomonadota</taxon>
        <taxon>Alphaproteobacteria</taxon>
        <taxon>Hyphomicrobiales</taxon>
        <taxon>Methylopilaceae</taxon>
        <taxon>Chenggangzhangella</taxon>
    </lineage>
</organism>
<gene>
    <name evidence="2" type="ORF">K6K41_10240</name>
</gene>
<feature type="domain" description="N-acetyltransferase" evidence="1">
    <location>
        <begin position="9"/>
        <end position="171"/>
    </location>
</feature>
<name>A0A9E6UR04_9HYPH</name>
<accession>A0A9E6UR04</accession>
<dbReference type="PANTHER" id="PTHR43792">
    <property type="entry name" value="GNAT FAMILY, PUTATIVE (AFU_ORTHOLOGUE AFUA_3G00765)-RELATED-RELATED"/>
    <property type="match status" value="1"/>
</dbReference>
<dbReference type="InterPro" id="IPR000182">
    <property type="entry name" value="GNAT_dom"/>
</dbReference>
<dbReference type="RefSeq" id="WP_261405039.1">
    <property type="nucleotide sequence ID" value="NZ_CP081869.1"/>
</dbReference>